<evidence type="ECO:0000256" key="7">
    <source>
        <dbReference type="SAM" id="SignalP"/>
    </source>
</evidence>
<gene>
    <name evidence="9" type="ORF">IZO911_LOCUS16229</name>
</gene>
<reference evidence="9" key="1">
    <citation type="submission" date="2021-02" db="EMBL/GenBank/DDBJ databases">
        <authorList>
            <person name="Nowell W R."/>
        </authorList>
    </citation>
    <scope>NUCLEOTIDE SEQUENCE</scope>
</reference>
<feature type="disulfide bond" evidence="5">
    <location>
        <begin position="694"/>
        <end position="703"/>
    </location>
</feature>
<dbReference type="SMART" id="SM00181">
    <property type="entry name" value="EGF"/>
    <property type="match status" value="3"/>
</dbReference>
<dbReference type="InterPro" id="IPR001881">
    <property type="entry name" value="EGF-like_Ca-bd_dom"/>
</dbReference>
<feature type="domain" description="EGF-like" evidence="8">
    <location>
        <begin position="745"/>
        <end position="782"/>
    </location>
</feature>
<evidence type="ECO:0000313" key="9">
    <source>
        <dbReference type="EMBL" id="CAF0974576.1"/>
    </source>
</evidence>
<dbReference type="SUPFAM" id="SSF57196">
    <property type="entry name" value="EGF/Laminin"/>
    <property type="match status" value="3"/>
</dbReference>
<evidence type="ECO:0000259" key="8">
    <source>
        <dbReference type="PROSITE" id="PS50026"/>
    </source>
</evidence>
<keyword evidence="3 5" id="KW-1015">Disulfide bond</keyword>
<dbReference type="PROSITE" id="PS51125">
    <property type="entry name" value="NHL"/>
    <property type="match status" value="2"/>
</dbReference>
<dbReference type="SUPFAM" id="SSF101898">
    <property type="entry name" value="NHL repeat"/>
    <property type="match status" value="1"/>
</dbReference>
<dbReference type="InterPro" id="IPR001258">
    <property type="entry name" value="NHL_repeat"/>
</dbReference>
<dbReference type="SUPFAM" id="SSF63829">
    <property type="entry name" value="Calcium-dependent phosphotriesterase"/>
    <property type="match status" value="1"/>
</dbReference>
<comment type="caution">
    <text evidence="5">Lacks conserved residue(s) required for the propagation of feature annotation.</text>
</comment>
<proteinExistence type="predicted"/>
<comment type="caution">
    <text evidence="9">The sequence shown here is derived from an EMBL/GenBank/DDBJ whole genome shotgun (WGS) entry which is preliminary data.</text>
</comment>
<keyword evidence="1 7" id="KW-0732">Signal</keyword>
<dbReference type="GO" id="GO:0005509">
    <property type="term" value="F:calcium ion binding"/>
    <property type="evidence" value="ECO:0007669"/>
    <property type="project" value="InterPro"/>
</dbReference>
<feature type="domain" description="EGF-like" evidence="8">
    <location>
        <begin position="664"/>
        <end position="704"/>
    </location>
</feature>
<dbReference type="PROSITE" id="PS00022">
    <property type="entry name" value="EGF_1"/>
    <property type="match status" value="2"/>
</dbReference>
<feature type="domain" description="EGF-like" evidence="8">
    <location>
        <begin position="706"/>
        <end position="743"/>
    </location>
</feature>
<name>A0A814EN88_9BILA</name>
<dbReference type="SMART" id="SM00179">
    <property type="entry name" value="EGF_CA"/>
    <property type="match status" value="3"/>
</dbReference>
<feature type="disulfide bond" evidence="5">
    <location>
        <begin position="733"/>
        <end position="742"/>
    </location>
</feature>
<dbReference type="GO" id="GO:0005576">
    <property type="term" value="C:extracellular region"/>
    <property type="evidence" value="ECO:0007669"/>
    <property type="project" value="TreeGrafter"/>
</dbReference>
<evidence type="ECO:0000313" key="10">
    <source>
        <dbReference type="Proteomes" id="UP000663860"/>
    </source>
</evidence>
<dbReference type="PROSITE" id="PS50026">
    <property type="entry name" value="EGF_3"/>
    <property type="match status" value="3"/>
</dbReference>
<feature type="signal peptide" evidence="7">
    <location>
        <begin position="1"/>
        <end position="20"/>
    </location>
</feature>
<dbReference type="PANTHER" id="PTHR10680">
    <property type="entry name" value="PEPTIDYL-GLYCINE ALPHA-AMIDATING MONOOXYGENASE"/>
    <property type="match status" value="1"/>
</dbReference>
<dbReference type="CDD" id="cd05819">
    <property type="entry name" value="NHL"/>
    <property type="match status" value="2"/>
</dbReference>
<evidence type="ECO:0000256" key="2">
    <source>
        <dbReference type="ARBA" id="ARBA00022737"/>
    </source>
</evidence>
<keyword evidence="2" id="KW-0677">Repeat</keyword>
<evidence type="ECO:0000256" key="5">
    <source>
        <dbReference type="PROSITE-ProRule" id="PRU00076"/>
    </source>
</evidence>
<dbReference type="Gene3D" id="2.120.10.30">
    <property type="entry name" value="TolB, C-terminal domain"/>
    <property type="match status" value="2"/>
</dbReference>
<organism evidence="9 10">
    <name type="scientific">Adineta steineri</name>
    <dbReference type="NCBI Taxonomy" id="433720"/>
    <lineage>
        <taxon>Eukaryota</taxon>
        <taxon>Metazoa</taxon>
        <taxon>Spiralia</taxon>
        <taxon>Gnathifera</taxon>
        <taxon>Rotifera</taxon>
        <taxon>Eurotatoria</taxon>
        <taxon>Bdelloidea</taxon>
        <taxon>Adinetida</taxon>
        <taxon>Adinetidae</taxon>
        <taxon>Adineta</taxon>
    </lineage>
</organism>
<evidence type="ECO:0000256" key="4">
    <source>
        <dbReference type="ARBA" id="ARBA00023180"/>
    </source>
</evidence>
<keyword evidence="5" id="KW-0245">EGF-like domain</keyword>
<keyword evidence="4" id="KW-0325">Glycoprotein</keyword>
<feature type="chain" id="PRO_5032639518" description="EGF-like domain-containing protein" evidence="7">
    <location>
        <begin position="21"/>
        <end position="799"/>
    </location>
</feature>
<dbReference type="PROSITE" id="PS01186">
    <property type="entry name" value="EGF_2"/>
    <property type="match status" value="2"/>
</dbReference>
<dbReference type="EMBL" id="CAJNOE010000145">
    <property type="protein sequence ID" value="CAF0974576.1"/>
    <property type="molecule type" value="Genomic_DNA"/>
</dbReference>
<dbReference type="AlphaFoldDB" id="A0A814EN88"/>
<evidence type="ECO:0000256" key="3">
    <source>
        <dbReference type="ARBA" id="ARBA00023157"/>
    </source>
</evidence>
<feature type="repeat" description="NHL" evidence="6">
    <location>
        <begin position="472"/>
        <end position="511"/>
    </location>
</feature>
<protein>
    <recommendedName>
        <fullName evidence="8">EGF-like domain-containing protein</fullName>
    </recommendedName>
</protein>
<dbReference type="InterPro" id="IPR011042">
    <property type="entry name" value="6-blade_b-propeller_TolB-like"/>
</dbReference>
<dbReference type="Gene3D" id="2.10.25.10">
    <property type="entry name" value="Laminin"/>
    <property type="match status" value="3"/>
</dbReference>
<evidence type="ECO:0000256" key="6">
    <source>
        <dbReference type="PROSITE-ProRule" id="PRU00504"/>
    </source>
</evidence>
<evidence type="ECO:0000256" key="1">
    <source>
        <dbReference type="ARBA" id="ARBA00022729"/>
    </source>
</evidence>
<sequence length="799" mass="86508">MNALYTVIFCLTVLLVNVQGSGLSINQPKLCPSATWNSEAITFADSNTIGQQPYSISIDINNTIYVAEGNLNRVQVWQNGNSTPIRNISNGLNTPQAVFPSTNGDIYVDNGKPNGQVDRWTVNAINGTRVMNISDACYGLFIDINNYLYCSIDPTNNVIKQSLDNGTLAVAAGTGTGGNKANQLSQPRGIFVDINLNMYVADSGNARIQLFKSGQSNATTVVGTGASETFTLHKPVAVILDSDGYLFVADFDGHCIIRSGRSGFYCLFGCTYHPGAASNQLHNPLSLSFDSYGNLYVADFANQRIQKIILATNSCDISYNLPKLCSNATWNPDATTVASSTSLGPYFLGLFVNINNTVYVSATSLNTILVSFEGNTSLQTYISSDLSGPGAIFVTVNGTIFVHNGGNNGSIYKCTNNGAAGSVLAMFVNSTCNGIFVDIQDNIYCSVRHRHIVTKKLSNNSANTTTTIAGNGTNGSGPYMLRIPRGIFVDVGLNLYIADCGNNRVQLLQQGYTNMTTVVGNGSNETITFSCPSSVVLDADGYLFIADYNNQRIIGSNANGYRCIVGCTNANGSASNQLSQPWSLSFDSYGNIYVDDFGNSRVQKFLFISNSCDEVIFYDDTITSTTNLNITTTTSYQNSGLSTSSIFLPTCQTPLSIGSNCNTSASICDIRQPCQNNSTCLNDNTTIRGYNCNCLPGFNGTECQYDYRICQLRTCSYNGICYQSSNTTFTCSCNDGWQGAHCEIKINYCKNITCYNQGVCQSLSSNYTCLCITENYSGRYCEIKSGKIALQYLLLQWIY</sequence>
<dbReference type="Pfam" id="PF01436">
    <property type="entry name" value="NHL"/>
    <property type="match status" value="1"/>
</dbReference>
<dbReference type="Gene3D" id="2.40.10.500">
    <property type="match status" value="1"/>
</dbReference>
<dbReference type="InterPro" id="IPR000742">
    <property type="entry name" value="EGF"/>
</dbReference>
<dbReference type="Proteomes" id="UP000663860">
    <property type="component" value="Unassembled WGS sequence"/>
</dbReference>
<feature type="repeat" description="NHL" evidence="6">
    <location>
        <begin position="175"/>
        <end position="214"/>
    </location>
</feature>
<dbReference type="PANTHER" id="PTHR10680:SF14">
    <property type="entry name" value="PEPTIDYL-GLYCINE ALPHA-AMIDATING MONOOXYGENASE"/>
    <property type="match status" value="1"/>
</dbReference>
<accession>A0A814EN88</accession>
<dbReference type="CDD" id="cd00054">
    <property type="entry name" value="EGF_CA"/>
    <property type="match status" value="1"/>
</dbReference>